<dbReference type="InterPro" id="IPR009734">
    <property type="entry name" value="Myoviridae_GpU"/>
</dbReference>
<dbReference type="Proteomes" id="UP001058980">
    <property type="component" value="Chromosome"/>
</dbReference>
<reference evidence="1" key="1">
    <citation type="submission" date="2022-08" db="EMBL/GenBank/DDBJ databases">
        <title>Multi-unit outbreak of Pandoraea commovens among non-cystic fibrosis intensive care patients from 2019 to 2021 in Berlin, Germany.</title>
        <authorList>
            <person name="Menzel P."/>
        </authorList>
    </citation>
    <scope>NUCLEOTIDE SEQUENCE</scope>
    <source>
        <strain evidence="1">LB-19-202-79</strain>
    </source>
</reference>
<proteinExistence type="predicted"/>
<dbReference type="EMBL" id="CP102780">
    <property type="protein sequence ID" value="UVA80504.1"/>
    <property type="molecule type" value="Genomic_DNA"/>
</dbReference>
<keyword evidence="2" id="KW-1185">Reference proteome</keyword>
<evidence type="ECO:0000313" key="2">
    <source>
        <dbReference type="Proteomes" id="UP001058980"/>
    </source>
</evidence>
<organism evidence="1 2">
    <name type="scientific">Pandoraea commovens</name>
    <dbReference type="NCBI Taxonomy" id="2508289"/>
    <lineage>
        <taxon>Bacteria</taxon>
        <taxon>Pseudomonadati</taxon>
        <taxon>Pseudomonadota</taxon>
        <taxon>Betaproteobacteria</taxon>
        <taxon>Burkholderiales</taxon>
        <taxon>Burkholderiaceae</taxon>
        <taxon>Pandoraea</taxon>
    </lineage>
</organism>
<sequence>MMMAYGLFVFTLSTVPYQEFKRQVSWRFASNNRIGMRPSRQFLGPDDEPITLSGILLPELSGGRLSLKVLELLGSQGKAWPLIEGSGTIYGMYTLESLETTSTIFFSNGTPRRIEFTAAFKRADNYDLRLLGLATSLLGGLAGNVLGNVGGLVGGAVGGVVGSVAGNVVGGIAGNAVGGAVGNVVGKVL</sequence>
<name>A0ABY5QIT2_9BURK</name>
<evidence type="ECO:0000313" key="1">
    <source>
        <dbReference type="EMBL" id="UVA80504.1"/>
    </source>
</evidence>
<dbReference type="Pfam" id="PF06995">
    <property type="entry name" value="Phage_P2_GpU"/>
    <property type="match status" value="1"/>
</dbReference>
<gene>
    <name evidence="1" type="ORF">NTU39_05635</name>
</gene>
<protein>
    <submittedName>
        <fullName evidence="1">Phage tail protein</fullName>
    </submittedName>
</protein>
<accession>A0ABY5QIT2</accession>
<dbReference type="RefSeq" id="WP_257959436.1">
    <property type="nucleotide sequence ID" value="NZ_CP102780.1"/>
</dbReference>